<keyword evidence="2" id="KW-0812">Transmembrane</keyword>
<feature type="compositionally biased region" description="Low complexity" evidence="1">
    <location>
        <begin position="29"/>
        <end position="39"/>
    </location>
</feature>
<name>A0ABW3X2B2_9HYPH</name>
<keyword evidence="2" id="KW-1133">Transmembrane helix</keyword>
<keyword evidence="2" id="KW-0472">Membrane</keyword>
<evidence type="ECO:0000313" key="4">
    <source>
        <dbReference type="Proteomes" id="UP001597176"/>
    </source>
</evidence>
<evidence type="ECO:0000313" key="3">
    <source>
        <dbReference type="EMBL" id="MFD1303061.1"/>
    </source>
</evidence>
<feature type="region of interest" description="Disordered" evidence="1">
    <location>
        <begin position="1"/>
        <end position="120"/>
    </location>
</feature>
<feature type="region of interest" description="Disordered" evidence="1">
    <location>
        <begin position="240"/>
        <end position="366"/>
    </location>
</feature>
<feature type="region of interest" description="Disordered" evidence="1">
    <location>
        <begin position="133"/>
        <end position="168"/>
    </location>
</feature>
<dbReference type="Proteomes" id="UP001597176">
    <property type="component" value="Unassembled WGS sequence"/>
</dbReference>
<evidence type="ECO:0000256" key="1">
    <source>
        <dbReference type="SAM" id="MobiDB-lite"/>
    </source>
</evidence>
<reference evidence="4" key="1">
    <citation type="journal article" date="2019" name="Int. J. Syst. Evol. Microbiol.">
        <title>The Global Catalogue of Microorganisms (GCM) 10K type strain sequencing project: providing services to taxonomists for standard genome sequencing and annotation.</title>
        <authorList>
            <consortium name="The Broad Institute Genomics Platform"/>
            <consortium name="The Broad Institute Genome Sequencing Center for Infectious Disease"/>
            <person name="Wu L."/>
            <person name="Ma J."/>
        </authorList>
    </citation>
    <scope>NUCLEOTIDE SEQUENCE [LARGE SCALE GENOMIC DNA]</scope>
    <source>
        <strain evidence="4">CCUG 56108</strain>
    </source>
</reference>
<feature type="non-terminal residue" evidence="3">
    <location>
        <position position="366"/>
    </location>
</feature>
<dbReference type="EMBL" id="JBHTND010000022">
    <property type="protein sequence ID" value="MFD1303061.1"/>
    <property type="molecule type" value="Genomic_DNA"/>
</dbReference>
<feature type="compositionally biased region" description="Basic and acidic residues" evidence="1">
    <location>
        <begin position="49"/>
        <end position="61"/>
    </location>
</feature>
<accession>A0ABW3X2B2</accession>
<protein>
    <submittedName>
        <fullName evidence="3">SPOR domain-containing protein</fullName>
    </submittedName>
</protein>
<feature type="compositionally biased region" description="Basic and acidic residues" evidence="1">
    <location>
        <begin position="71"/>
        <end position="81"/>
    </location>
</feature>
<dbReference type="RefSeq" id="WP_379040566.1">
    <property type="nucleotide sequence ID" value="NZ_JBHTND010000022.1"/>
</dbReference>
<comment type="caution">
    <text evidence="3">The sequence shown here is derived from an EMBL/GenBank/DDBJ whole genome shotgun (WGS) entry which is preliminary data.</text>
</comment>
<feature type="compositionally biased region" description="Low complexity" evidence="1">
    <location>
        <begin position="344"/>
        <end position="358"/>
    </location>
</feature>
<proteinExistence type="predicted"/>
<feature type="region of interest" description="Disordered" evidence="1">
    <location>
        <begin position="216"/>
        <end position="235"/>
    </location>
</feature>
<evidence type="ECO:0000256" key="2">
    <source>
        <dbReference type="SAM" id="Phobius"/>
    </source>
</evidence>
<organism evidence="3 4">
    <name type="scientific">Methylobacterium marchantiae</name>
    <dbReference type="NCBI Taxonomy" id="600331"/>
    <lineage>
        <taxon>Bacteria</taxon>
        <taxon>Pseudomonadati</taxon>
        <taxon>Pseudomonadota</taxon>
        <taxon>Alphaproteobacteria</taxon>
        <taxon>Hyphomicrobiales</taxon>
        <taxon>Methylobacteriaceae</taxon>
        <taxon>Methylobacterium</taxon>
    </lineage>
</organism>
<sequence length="366" mass="38198">MTTNASRAPVDFDAFARELQPTPTPQPQAQPAAKPDPLAELARIVGQDDPFRALLEARDSRTAPQPQGQGGRREPSFHDEAPAATYAAQPAAYAAPEAYAQHSQYQAAQEPHAPLSAHPADAFDQYLASVDHSAYADGSHDPRGAEAYAPEQEDRPNRAAQRPRQRSRLVSVGAGLGVLAVCVSGALTWRSLHSSSSDGTVPTIMADKAPLKIAPQKADGVEIPDQNKQIYDRNAKDGQIRIVNREEQPVDVAQAARSAQRAGEGGATPSTGQGGNTGPLTETLGEPRRVRTVSVKPDTPPPPPQREASAAPSVIPTMTLPGDGGGSTNASLHPRVGKPPTATPAPVVEASAPESTVPAPVPAPAP</sequence>
<feature type="compositionally biased region" description="Low complexity" evidence="1">
    <location>
        <begin position="82"/>
        <end position="109"/>
    </location>
</feature>
<feature type="transmembrane region" description="Helical" evidence="2">
    <location>
        <begin position="169"/>
        <end position="189"/>
    </location>
</feature>
<gene>
    <name evidence="3" type="ORF">ACFQ4G_15915</name>
</gene>
<keyword evidence="4" id="KW-1185">Reference proteome</keyword>